<comment type="caution">
    <text evidence="2">The sequence shown here is derived from an EMBL/GenBank/DDBJ whole genome shotgun (WGS) entry which is preliminary data.</text>
</comment>
<keyword evidence="3" id="KW-1185">Reference proteome</keyword>
<reference evidence="2 3" key="1">
    <citation type="submission" date="2014-09" db="EMBL/GenBank/DDBJ databases">
        <title>Sporocytophaga myxococcoides PG-01 genome sequencing.</title>
        <authorList>
            <person name="Liu L."/>
            <person name="Gao P.J."/>
            <person name="Chen G.J."/>
            <person name="Wang L.S."/>
        </authorList>
    </citation>
    <scope>NUCLEOTIDE SEQUENCE [LARGE SCALE GENOMIC DNA]</scope>
    <source>
        <strain evidence="2 3">PG-01</strain>
    </source>
</reference>
<organism evidence="2 3">
    <name type="scientific">Sporocytophaga myxococcoides</name>
    <dbReference type="NCBI Taxonomy" id="153721"/>
    <lineage>
        <taxon>Bacteria</taxon>
        <taxon>Pseudomonadati</taxon>
        <taxon>Bacteroidota</taxon>
        <taxon>Cytophagia</taxon>
        <taxon>Cytophagales</taxon>
        <taxon>Cytophagaceae</taxon>
        <taxon>Sporocytophaga</taxon>
    </lineage>
</organism>
<dbReference type="STRING" id="153721.MYP_4072"/>
<proteinExistence type="predicted"/>
<sequence>MAASKDLIYHNRLTSAQVADLLLLFSFGKERFNLAKFAFAYIMDPRNYNKVTKNFIFNGTSQELWYYLGNIS</sequence>
<dbReference type="InterPro" id="IPR028011">
    <property type="entry name" value="DUF4476"/>
</dbReference>
<feature type="domain" description="DUF4476" evidence="1">
    <location>
        <begin position="4"/>
        <end position="63"/>
    </location>
</feature>
<dbReference type="EMBL" id="BBLT01000009">
    <property type="protein sequence ID" value="GAL86842.1"/>
    <property type="molecule type" value="Genomic_DNA"/>
</dbReference>
<dbReference type="Pfam" id="PF14771">
    <property type="entry name" value="DUF4476"/>
    <property type="match status" value="1"/>
</dbReference>
<evidence type="ECO:0000313" key="3">
    <source>
        <dbReference type="Proteomes" id="UP000030185"/>
    </source>
</evidence>
<protein>
    <recommendedName>
        <fullName evidence="1">DUF4476 domain-containing protein</fullName>
    </recommendedName>
</protein>
<gene>
    <name evidence="2" type="ORF">MYP_4072</name>
</gene>
<evidence type="ECO:0000259" key="1">
    <source>
        <dbReference type="Pfam" id="PF14771"/>
    </source>
</evidence>
<name>A0A098LKJ4_9BACT</name>
<accession>A0A098LKJ4</accession>
<evidence type="ECO:0000313" key="2">
    <source>
        <dbReference type="EMBL" id="GAL86842.1"/>
    </source>
</evidence>
<dbReference type="AlphaFoldDB" id="A0A098LKJ4"/>
<dbReference type="Proteomes" id="UP000030185">
    <property type="component" value="Unassembled WGS sequence"/>
</dbReference>